<accession>A0AAX2A8W6</accession>
<comment type="caution">
    <text evidence="1">The sequence shown here is derived from an EMBL/GenBank/DDBJ whole genome shotgun (WGS) entry which is preliminary data.</text>
</comment>
<keyword evidence="2" id="KW-1185">Reference proteome</keyword>
<name>A0AAX2A8W6_9BACT</name>
<sequence>MCGHEKYLQKAKEFCLKENKEKLKIEISDFEHGFMNKKSKNFDKKVFGKYKAYLKAKLRSLAF</sequence>
<dbReference type="Proteomes" id="UP000289193">
    <property type="component" value="Unassembled WGS sequence"/>
</dbReference>
<dbReference type="AlphaFoldDB" id="A0AAX2A8W6"/>
<protein>
    <recommendedName>
        <fullName evidence="3">Dienelactone hydrolase domain-containing protein</fullName>
    </recommendedName>
</protein>
<evidence type="ECO:0000313" key="1">
    <source>
        <dbReference type="EMBL" id="RXK10518.1"/>
    </source>
</evidence>
<organism evidence="1 2">
    <name type="scientific">Halarcobacter bivalviorum</name>
    <dbReference type="NCBI Taxonomy" id="663364"/>
    <lineage>
        <taxon>Bacteria</taxon>
        <taxon>Pseudomonadati</taxon>
        <taxon>Campylobacterota</taxon>
        <taxon>Epsilonproteobacteria</taxon>
        <taxon>Campylobacterales</taxon>
        <taxon>Arcobacteraceae</taxon>
        <taxon>Halarcobacter</taxon>
    </lineage>
</organism>
<proteinExistence type="predicted"/>
<dbReference type="EMBL" id="PDKM01000002">
    <property type="protein sequence ID" value="RXK10518.1"/>
    <property type="molecule type" value="Genomic_DNA"/>
</dbReference>
<gene>
    <name evidence="1" type="ORF">CRV05_04370</name>
</gene>
<reference evidence="1 2" key="1">
    <citation type="submission" date="2017-10" db="EMBL/GenBank/DDBJ databases">
        <title>Genomics of the genus Arcobacter.</title>
        <authorList>
            <person name="Perez-Cataluna A."/>
            <person name="Figueras M.J."/>
        </authorList>
    </citation>
    <scope>NUCLEOTIDE SEQUENCE [LARGE SCALE GENOMIC DNA]</scope>
    <source>
        <strain evidence="1 2">CECT 7835</strain>
    </source>
</reference>
<evidence type="ECO:0000313" key="2">
    <source>
        <dbReference type="Proteomes" id="UP000289193"/>
    </source>
</evidence>
<evidence type="ECO:0008006" key="3">
    <source>
        <dbReference type="Google" id="ProtNLM"/>
    </source>
</evidence>
<dbReference type="RefSeq" id="WP_114839384.1">
    <property type="nucleotide sequence ID" value="NZ_CP031217.1"/>
</dbReference>